<dbReference type="PROSITE" id="PS50181">
    <property type="entry name" value="FBOX"/>
    <property type="match status" value="1"/>
</dbReference>
<dbReference type="InterPro" id="IPR001810">
    <property type="entry name" value="F-box_dom"/>
</dbReference>
<sequence length="585" mass="64403">MSLLTLPTEILHDILHRLPPNWESGRPEKPRQRRQVPTRTDLFWFLNLRLVGKRIDDVVIDHFLAAIQAGKVGRKLAIRRGPPTPSTIAIGARLLKSIVQNYRSGLPKSPYGFVNTVIQGVEGAVRVFSGSNDNDSPDKLQSDYTDALSSTLVAHLGTDLIIMILSGESDLDDLDEETDEWRAAALMAAAYLGRIDHMEKLIALGADINYDPEDKWVYPPLMAASFAGRMDVLKFLAERGVGLDARTVGNGENAIHFAVLGGHVEVVQFLIDNSAGAGAVNNDGDTPLLWAVGGGHAAIVKVLVAQHDVDVNMKDRLGRAPLIWAVERGYTNDVFLELFEGRNLDFDTVDEDDTSIDEVTPLAMATAMGREFIFQVLILQGHVNMDVLYDAFSRALLGRSVCIVATIYDLNHTVSTSYMVREQEPPLLTVAHKGTEEMLRYLISRDDTPINCNNEQGDTPLRAAIDSRDIGKVKAILEHPELKVNQVNTCSVIGRGTVLNYAACFFREDVEIIKALLAHPDIDVNARDDYEMTPLAQAARNGHVETLKLLLARDDVDKRPLDKSDTPPLLLAVESGETAIVDILN</sequence>
<accession>A0ABR4J1B4</accession>
<keyword evidence="6" id="KW-1185">Reference proteome</keyword>
<dbReference type="PANTHER" id="PTHR24198">
    <property type="entry name" value="ANKYRIN REPEAT AND PROTEIN KINASE DOMAIN-CONTAINING PROTEIN"/>
    <property type="match status" value="1"/>
</dbReference>
<evidence type="ECO:0000313" key="6">
    <source>
        <dbReference type="Proteomes" id="UP001610335"/>
    </source>
</evidence>
<evidence type="ECO:0000256" key="1">
    <source>
        <dbReference type="ARBA" id="ARBA00022737"/>
    </source>
</evidence>
<dbReference type="PROSITE" id="PS50297">
    <property type="entry name" value="ANK_REP_REGION"/>
    <property type="match status" value="1"/>
</dbReference>
<dbReference type="SMART" id="SM00248">
    <property type="entry name" value="ANK"/>
    <property type="match status" value="10"/>
</dbReference>
<keyword evidence="2 3" id="KW-0040">ANK repeat</keyword>
<proteinExistence type="predicted"/>
<keyword evidence="1" id="KW-0677">Repeat</keyword>
<name>A0ABR4J1B4_9EURO</name>
<evidence type="ECO:0000313" key="5">
    <source>
        <dbReference type="EMBL" id="KAL2833827.1"/>
    </source>
</evidence>
<evidence type="ECO:0000256" key="3">
    <source>
        <dbReference type="PROSITE-ProRule" id="PRU00023"/>
    </source>
</evidence>
<protein>
    <submittedName>
        <fullName evidence="5">Ankyrin repeat-containing domain protein</fullName>
    </submittedName>
</protein>
<dbReference type="PROSITE" id="PS50088">
    <property type="entry name" value="ANK_REPEAT"/>
    <property type="match status" value="2"/>
</dbReference>
<dbReference type="Proteomes" id="UP001610335">
    <property type="component" value="Unassembled WGS sequence"/>
</dbReference>
<dbReference type="InterPro" id="IPR036770">
    <property type="entry name" value="Ankyrin_rpt-contain_sf"/>
</dbReference>
<feature type="repeat" description="ANK" evidence="3">
    <location>
        <begin position="250"/>
        <end position="282"/>
    </location>
</feature>
<feature type="domain" description="F-box" evidence="4">
    <location>
        <begin position="1"/>
        <end position="20"/>
    </location>
</feature>
<dbReference type="SUPFAM" id="SSF48403">
    <property type="entry name" value="Ankyrin repeat"/>
    <property type="match status" value="1"/>
</dbReference>
<evidence type="ECO:0000259" key="4">
    <source>
        <dbReference type="PROSITE" id="PS50181"/>
    </source>
</evidence>
<dbReference type="Gene3D" id="1.25.40.20">
    <property type="entry name" value="Ankyrin repeat-containing domain"/>
    <property type="match status" value="2"/>
</dbReference>
<reference evidence="5 6" key="1">
    <citation type="submission" date="2024-07" db="EMBL/GenBank/DDBJ databases">
        <title>Section-level genome sequencing and comparative genomics of Aspergillus sections Usti and Cavernicolus.</title>
        <authorList>
            <consortium name="Lawrence Berkeley National Laboratory"/>
            <person name="Nybo J.L."/>
            <person name="Vesth T.C."/>
            <person name="Theobald S."/>
            <person name="Frisvad J.C."/>
            <person name="Larsen T.O."/>
            <person name="Kjaerboelling I."/>
            <person name="Rothschild-Mancinelli K."/>
            <person name="Lyhne E.K."/>
            <person name="Kogle M.E."/>
            <person name="Barry K."/>
            <person name="Clum A."/>
            <person name="Na H."/>
            <person name="Ledsgaard L."/>
            <person name="Lin J."/>
            <person name="Lipzen A."/>
            <person name="Kuo A."/>
            <person name="Riley R."/>
            <person name="Mondo S."/>
            <person name="LaButti K."/>
            <person name="Haridas S."/>
            <person name="Pangalinan J."/>
            <person name="Salamov A.A."/>
            <person name="Simmons B.A."/>
            <person name="Magnuson J.K."/>
            <person name="Chen J."/>
            <person name="Drula E."/>
            <person name="Henrissat B."/>
            <person name="Wiebenga A."/>
            <person name="Lubbers R.J."/>
            <person name="Gomes A.C."/>
            <person name="Makela M.R."/>
            <person name="Stajich J."/>
            <person name="Grigoriev I.V."/>
            <person name="Mortensen U.H."/>
            <person name="De vries R.P."/>
            <person name="Baker S.E."/>
            <person name="Andersen M.R."/>
        </authorList>
    </citation>
    <scope>NUCLEOTIDE SEQUENCE [LARGE SCALE GENOMIC DNA]</scope>
    <source>
        <strain evidence="5 6">CBS 600.67</strain>
    </source>
</reference>
<dbReference type="InterPro" id="IPR002110">
    <property type="entry name" value="Ankyrin_rpt"/>
</dbReference>
<evidence type="ECO:0000256" key="2">
    <source>
        <dbReference type="ARBA" id="ARBA00023043"/>
    </source>
</evidence>
<dbReference type="Pfam" id="PF12796">
    <property type="entry name" value="Ank_2"/>
    <property type="match status" value="2"/>
</dbReference>
<feature type="repeat" description="ANK" evidence="3">
    <location>
        <begin position="283"/>
        <end position="316"/>
    </location>
</feature>
<comment type="caution">
    <text evidence="5">The sequence shown here is derived from an EMBL/GenBank/DDBJ whole genome shotgun (WGS) entry which is preliminary data.</text>
</comment>
<gene>
    <name evidence="5" type="ORF">BDW59DRAFT_156625</name>
</gene>
<organism evidence="5 6">
    <name type="scientific">Aspergillus cavernicola</name>
    <dbReference type="NCBI Taxonomy" id="176166"/>
    <lineage>
        <taxon>Eukaryota</taxon>
        <taxon>Fungi</taxon>
        <taxon>Dikarya</taxon>
        <taxon>Ascomycota</taxon>
        <taxon>Pezizomycotina</taxon>
        <taxon>Eurotiomycetes</taxon>
        <taxon>Eurotiomycetidae</taxon>
        <taxon>Eurotiales</taxon>
        <taxon>Aspergillaceae</taxon>
        <taxon>Aspergillus</taxon>
        <taxon>Aspergillus subgen. Nidulantes</taxon>
    </lineage>
</organism>
<dbReference type="EMBL" id="JBFXLS010000003">
    <property type="protein sequence ID" value="KAL2833827.1"/>
    <property type="molecule type" value="Genomic_DNA"/>
</dbReference>
<dbReference type="PANTHER" id="PTHR24198:SF165">
    <property type="entry name" value="ANKYRIN REPEAT-CONTAINING PROTEIN-RELATED"/>
    <property type="match status" value="1"/>
</dbReference>